<dbReference type="InterPro" id="IPR007325">
    <property type="entry name" value="KFase/CYL"/>
</dbReference>
<keyword evidence="3" id="KW-1185">Reference proteome</keyword>
<dbReference type="PANTHER" id="PTHR34861">
    <property type="match status" value="1"/>
</dbReference>
<dbReference type="STRING" id="633440.SAMN05421869_111336"/>
<dbReference type="SUPFAM" id="SSF102198">
    <property type="entry name" value="Putative cyclase"/>
    <property type="match status" value="1"/>
</dbReference>
<proteinExistence type="predicted"/>
<sequence>MERENMPTTAHTSAGDPLLAAVRAGVTIYDLGRRLYAGMPQSPNHPAYTHTLPRRHGDRTRSDGGSAANDLILMGTHVGTHIDALAHVSQDGKLFGGADAAGACVGGLYPEHGVHTIVPMVCRGVLLDVPGALGLESCAPGYEITPADLDATVKHQGVEPAPGDVVLIRSGWGRHFADPDREVYIGAESGVPGVSEAGARWLAERGARAAGADTIAFERLAPGQGHSVLPAHRVLLVESGIYLIETMELDELARDGVHEFTFVLAPLPLFGATGSPVRPLALVSAHGREAPQG</sequence>
<dbReference type="Proteomes" id="UP000199202">
    <property type="component" value="Unassembled WGS sequence"/>
</dbReference>
<dbReference type="Pfam" id="PF04199">
    <property type="entry name" value="Cyclase"/>
    <property type="match status" value="1"/>
</dbReference>
<name>A0A1G8VIH3_9ACTN</name>
<evidence type="ECO:0000313" key="3">
    <source>
        <dbReference type="Proteomes" id="UP000199202"/>
    </source>
</evidence>
<evidence type="ECO:0000313" key="2">
    <source>
        <dbReference type="EMBL" id="SDJ65759.1"/>
    </source>
</evidence>
<gene>
    <name evidence="2" type="ORF">SAMN05421869_111336</name>
</gene>
<protein>
    <submittedName>
        <fullName evidence="2">Kynurenine formamidase</fullName>
    </submittedName>
</protein>
<dbReference type="PANTHER" id="PTHR34861:SF10">
    <property type="entry name" value="CYCLASE"/>
    <property type="match status" value="1"/>
</dbReference>
<dbReference type="GO" id="GO:0004061">
    <property type="term" value="F:arylformamidase activity"/>
    <property type="evidence" value="ECO:0007669"/>
    <property type="project" value="InterPro"/>
</dbReference>
<dbReference type="Gene3D" id="3.50.30.50">
    <property type="entry name" value="Putative cyclase"/>
    <property type="match status" value="1"/>
</dbReference>
<reference evidence="2 3" key="1">
    <citation type="submission" date="2016-10" db="EMBL/GenBank/DDBJ databases">
        <authorList>
            <person name="de Groot N.N."/>
        </authorList>
    </citation>
    <scope>NUCLEOTIDE SEQUENCE [LARGE SCALE GENOMIC DNA]</scope>
    <source>
        <strain evidence="2 3">CGMCC 4.6533</strain>
    </source>
</reference>
<dbReference type="InterPro" id="IPR037175">
    <property type="entry name" value="KFase_sf"/>
</dbReference>
<feature type="region of interest" description="Disordered" evidence="1">
    <location>
        <begin position="40"/>
        <end position="66"/>
    </location>
</feature>
<organism evidence="2 3">
    <name type="scientific">Nonomuraea jiangxiensis</name>
    <dbReference type="NCBI Taxonomy" id="633440"/>
    <lineage>
        <taxon>Bacteria</taxon>
        <taxon>Bacillati</taxon>
        <taxon>Actinomycetota</taxon>
        <taxon>Actinomycetes</taxon>
        <taxon>Streptosporangiales</taxon>
        <taxon>Streptosporangiaceae</taxon>
        <taxon>Nonomuraea</taxon>
    </lineage>
</organism>
<accession>A0A1G8VIH3</accession>
<dbReference type="EMBL" id="FNDJ01000011">
    <property type="protein sequence ID" value="SDJ65759.1"/>
    <property type="molecule type" value="Genomic_DNA"/>
</dbReference>
<dbReference type="GO" id="GO:0019441">
    <property type="term" value="P:L-tryptophan catabolic process to kynurenine"/>
    <property type="evidence" value="ECO:0007669"/>
    <property type="project" value="InterPro"/>
</dbReference>
<dbReference type="AlphaFoldDB" id="A0A1G8VIH3"/>
<evidence type="ECO:0000256" key="1">
    <source>
        <dbReference type="SAM" id="MobiDB-lite"/>
    </source>
</evidence>